<name>A0A9W6LMV1_9FUSO</name>
<comment type="subcellular location">
    <subcellularLocation>
        <location evidence="1 7">Cell membrane</location>
        <topology evidence="1 7">Multi-pass membrane protein</topology>
    </subcellularLocation>
</comment>
<feature type="transmembrane region" description="Helical" evidence="7">
    <location>
        <begin position="116"/>
        <end position="137"/>
    </location>
</feature>
<evidence type="ECO:0000256" key="4">
    <source>
        <dbReference type="ARBA" id="ARBA00022692"/>
    </source>
</evidence>
<comment type="similarity">
    <text evidence="2 7">Belongs to the UPF0056 (MarC) family.</text>
</comment>
<keyword evidence="6 7" id="KW-0472">Membrane</keyword>
<organism evidence="8 9">
    <name type="scientific">Propionigenium maris DSM 9537</name>
    <dbReference type="NCBI Taxonomy" id="1123000"/>
    <lineage>
        <taxon>Bacteria</taxon>
        <taxon>Fusobacteriati</taxon>
        <taxon>Fusobacteriota</taxon>
        <taxon>Fusobacteriia</taxon>
        <taxon>Fusobacteriales</taxon>
        <taxon>Fusobacteriaceae</taxon>
        <taxon>Propionigenium</taxon>
    </lineage>
</organism>
<sequence>MEEFLYAVFNSALTLIAVMNPFGNVPLFMGLTEEFSEGTREKIYNTIVAAGFGIVLGFGLIGHVFMEYFFKVGMEEVRIAGGMILIVVAFNNLLFSKKRSRAEIETTTEEDAMKMGVTPLAFPMLVGPGTMATAMILKQQDGLVVTVLGTIITFAIIKVLLMSGKYLEKILGKLVLYLLSRIMQIFIMAVGVRLLVTGISEVVKRVI</sequence>
<dbReference type="RefSeq" id="WP_281835998.1">
    <property type="nucleotide sequence ID" value="NZ_BSDY01000009.1"/>
</dbReference>
<evidence type="ECO:0000256" key="1">
    <source>
        <dbReference type="ARBA" id="ARBA00004651"/>
    </source>
</evidence>
<reference evidence="8" key="1">
    <citation type="submission" date="2022-12" db="EMBL/GenBank/DDBJ databases">
        <title>Reference genome sequencing for broad-spectrum identification of bacterial and archaeal isolates by mass spectrometry.</title>
        <authorList>
            <person name="Sekiguchi Y."/>
            <person name="Tourlousse D.M."/>
        </authorList>
    </citation>
    <scope>NUCLEOTIDE SEQUENCE</scope>
    <source>
        <strain evidence="8">10succ1</strain>
    </source>
</reference>
<dbReference type="InterPro" id="IPR002771">
    <property type="entry name" value="Multi_antbiot-R_MarC"/>
</dbReference>
<evidence type="ECO:0000313" key="8">
    <source>
        <dbReference type="EMBL" id="GLI56701.1"/>
    </source>
</evidence>
<dbReference type="Pfam" id="PF01914">
    <property type="entry name" value="MarC"/>
    <property type="match status" value="1"/>
</dbReference>
<proteinExistence type="inferred from homology"/>
<accession>A0A9W6LMV1</accession>
<keyword evidence="5 7" id="KW-1133">Transmembrane helix</keyword>
<dbReference type="PANTHER" id="PTHR33508:SF1">
    <property type="entry name" value="UPF0056 MEMBRANE PROTEIN YHCE"/>
    <property type="match status" value="1"/>
</dbReference>
<feature type="transmembrane region" description="Helical" evidence="7">
    <location>
        <begin position="43"/>
        <end position="65"/>
    </location>
</feature>
<evidence type="ECO:0000256" key="7">
    <source>
        <dbReference type="RuleBase" id="RU362048"/>
    </source>
</evidence>
<dbReference type="Proteomes" id="UP001144471">
    <property type="component" value="Unassembled WGS sequence"/>
</dbReference>
<dbReference type="EMBL" id="BSDY01000009">
    <property type="protein sequence ID" value="GLI56701.1"/>
    <property type="molecule type" value="Genomic_DNA"/>
</dbReference>
<feature type="transmembrane region" description="Helical" evidence="7">
    <location>
        <begin position="77"/>
        <end position="95"/>
    </location>
</feature>
<dbReference type="NCBIfam" id="TIGR00427">
    <property type="entry name" value="NAAT family transporter"/>
    <property type="match status" value="1"/>
</dbReference>
<evidence type="ECO:0000256" key="5">
    <source>
        <dbReference type="ARBA" id="ARBA00022989"/>
    </source>
</evidence>
<feature type="transmembrane region" description="Helical" evidence="7">
    <location>
        <begin position="174"/>
        <end position="196"/>
    </location>
</feature>
<feature type="transmembrane region" description="Helical" evidence="7">
    <location>
        <begin position="143"/>
        <end position="162"/>
    </location>
</feature>
<feature type="transmembrane region" description="Helical" evidence="7">
    <location>
        <begin position="6"/>
        <end position="31"/>
    </location>
</feature>
<evidence type="ECO:0000256" key="3">
    <source>
        <dbReference type="ARBA" id="ARBA00022475"/>
    </source>
</evidence>
<dbReference type="PANTHER" id="PTHR33508">
    <property type="entry name" value="UPF0056 MEMBRANE PROTEIN YHCE"/>
    <property type="match status" value="1"/>
</dbReference>
<protein>
    <recommendedName>
        <fullName evidence="7">UPF0056 membrane protein</fullName>
    </recommendedName>
</protein>
<gene>
    <name evidence="8" type="ORF">PM10SUCC1_22150</name>
</gene>
<keyword evidence="9" id="KW-1185">Reference proteome</keyword>
<keyword evidence="4 7" id="KW-0812">Transmembrane</keyword>
<keyword evidence="3" id="KW-1003">Cell membrane</keyword>
<evidence type="ECO:0000313" key="9">
    <source>
        <dbReference type="Proteomes" id="UP001144471"/>
    </source>
</evidence>
<evidence type="ECO:0000256" key="2">
    <source>
        <dbReference type="ARBA" id="ARBA00009784"/>
    </source>
</evidence>
<evidence type="ECO:0000256" key="6">
    <source>
        <dbReference type="ARBA" id="ARBA00023136"/>
    </source>
</evidence>
<comment type="caution">
    <text evidence="8">The sequence shown here is derived from an EMBL/GenBank/DDBJ whole genome shotgun (WGS) entry which is preliminary data.</text>
</comment>
<dbReference type="GO" id="GO:0005886">
    <property type="term" value="C:plasma membrane"/>
    <property type="evidence" value="ECO:0007669"/>
    <property type="project" value="UniProtKB-SubCell"/>
</dbReference>
<dbReference type="AlphaFoldDB" id="A0A9W6LMV1"/>